<name>X0W4E2_9ZZZZ</name>
<feature type="non-terminal residue" evidence="1">
    <location>
        <position position="263"/>
    </location>
</feature>
<comment type="caution">
    <text evidence="1">The sequence shown here is derived from an EMBL/GenBank/DDBJ whole genome shotgun (WGS) entry which is preliminary data.</text>
</comment>
<gene>
    <name evidence="1" type="ORF">S01H1_47170</name>
</gene>
<dbReference type="AlphaFoldDB" id="X0W4E2"/>
<feature type="non-terminal residue" evidence="1">
    <location>
        <position position="1"/>
    </location>
</feature>
<evidence type="ECO:0000313" key="1">
    <source>
        <dbReference type="EMBL" id="GAG19453.1"/>
    </source>
</evidence>
<sequence length="263" mass="29745">TVYSKDEIKSISETNPEIMGAVKYALKGLLTDQIKQTFENTDVTVINELPTYENGIFHDEYDVELTSEFFKMNKTINIPNLVNGLLDIGALVNYTFNLIAEEGWDNTYTIILPDSMKYQRTTGSVEGNRIQWYVKNGDGGHPDLLVEVLIELDKPTTSELEIEDIELEFGLNCSSGKETILTTNVLIKSIDIGDYNILPEFISNLKIIPSDGVRLLVENSLTSWDELYEKTVKTVKETTSKKIENSSFNQTLDLSFEWDSNTT</sequence>
<reference evidence="1" key="1">
    <citation type="journal article" date="2014" name="Front. Microbiol.">
        <title>High frequency of phylogenetically diverse reductive dehalogenase-homologous genes in deep subseafloor sedimentary metagenomes.</title>
        <authorList>
            <person name="Kawai M."/>
            <person name="Futagami T."/>
            <person name="Toyoda A."/>
            <person name="Takaki Y."/>
            <person name="Nishi S."/>
            <person name="Hori S."/>
            <person name="Arai W."/>
            <person name="Tsubouchi T."/>
            <person name="Morono Y."/>
            <person name="Uchiyama I."/>
            <person name="Ito T."/>
            <person name="Fujiyama A."/>
            <person name="Inagaki F."/>
            <person name="Takami H."/>
        </authorList>
    </citation>
    <scope>NUCLEOTIDE SEQUENCE</scope>
    <source>
        <strain evidence="1">Expedition CK06-06</strain>
    </source>
</reference>
<accession>X0W4E2</accession>
<dbReference type="EMBL" id="BARS01030234">
    <property type="protein sequence ID" value="GAG19453.1"/>
    <property type="molecule type" value="Genomic_DNA"/>
</dbReference>
<proteinExistence type="predicted"/>
<organism evidence="1">
    <name type="scientific">marine sediment metagenome</name>
    <dbReference type="NCBI Taxonomy" id="412755"/>
    <lineage>
        <taxon>unclassified sequences</taxon>
        <taxon>metagenomes</taxon>
        <taxon>ecological metagenomes</taxon>
    </lineage>
</organism>
<protein>
    <submittedName>
        <fullName evidence="1">Uncharacterized protein</fullName>
    </submittedName>
</protein>